<feature type="compositionally biased region" description="Polar residues" evidence="1">
    <location>
        <begin position="209"/>
        <end position="218"/>
    </location>
</feature>
<feature type="compositionally biased region" description="Basic and acidic residues" evidence="1">
    <location>
        <begin position="190"/>
        <end position="208"/>
    </location>
</feature>
<protein>
    <submittedName>
        <fullName evidence="2">Uncharacterized protein</fullName>
    </submittedName>
</protein>
<evidence type="ECO:0000313" key="3">
    <source>
        <dbReference type="Proteomes" id="UP001151760"/>
    </source>
</evidence>
<dbReference type="Proteomes" id="UP001151760">
    <property type="component" value="Unassembled WGS sequence"/>
</dbReference>
<sequence>MRETSSNSASLIACLLSAIGDNFLRRFVCSQIRIKTLKEDQRQLKGLSRVRRHTAAARNRRRPSLFQTIESIEVENNHPWMAMERRQLWRRWQRDARFHNNYNFFIKDIVEVRIVQKSQENGQSRTNTDTGTDRVQKSRKFLAKAYSRRAYWTLLAYPCDKLELVDSSLSKLSLCLAKAFETDIQKRTKNKAKNDKTEHGMEKCEKTKPNQSQPSQKVNRTVKVKVNPDKVRINSEKLKQKIQLEGPKFANSQSYITRRKKTRADFAFFLNITLRAELAKPLKLY</sequence>
<gene>
    <name evidence="2" type="ORF">Tco_0838286</name>
</gene>
<name>A0ABQ5ARZ8_9ASTR</name>
<accession>A0ABQ5ARZ8</accession>
<feature type="region of interest" description="Disordered" evidence="1">
    <location>
        <begin position="190"/>
        <end position="218"/>
    </location>
</feature>
<keyword evidence="3" id="KW-1185">Reference proteome</keyword>
<reference evidence="2" key="2">
    <citation type="submission" date="2022-01" db="EMBL/GenBank/DDBJ databases">
        <authorList>
            <person name="Yamashiro T."/>
            <person name="Shiraishi A."/>
            <person name="Satake H."/>
            <person name="Nakayama K."/>
        </authorList>
    </citation>
    <scope>NUCLEOTIDE SEQUENCE</scope>
</reference>
<dbReference type="EMBL" id="BQNB010012460">
    <property type="protein sequence ID" value="GJT03824.1"/>
    <property type="molecule type" value="Genomic_DNA"/>
</dbReference>
<reference evidence="2" key="1">
    <citation type="journal article" date="2022" name="Int. J. Mol. Sci.">
        <title>Draft Genome of Tanacetum Coccineum: Genomic Comparison of Closely Related Tanacetum-Family Plants.</title>
        <authorList>
            <person name="Yamashiro T."/>
            <person name="Shiraishi A."/>
            <person name="Nakayama K."/>
            <person name="Satake H."/>
        </authorList>
    </citation>
    <scope>NUCLEOTIDE SEQUENCE</scope>
</reference>
<proteinExistence type="predicted"/>
<organism evidence="2 3">
    <name type="scientific">Tanacetum coccineum</name>
    <dbReference type="NCBI Taxonomy" id="301880"/>
    <lineage>
        <taxon>Eukaryota</taxon>
        <taxon>Viridiplantae</taxon>
        <taxon>Streptophyta</taxon>
        <taxon>Embryophyta</taxon>
        <taxon>Tracheophyta</taxon>
        <taxon>Spermatophyta</taxon>
        <taxon>Magnoliopsida</taxon>
        <taxon>eudicotyledons</taxon>
        <taxon>Gunneridae</taxon>
        <taxon>Pentapetalae</taxon>
        <taxon>asterids</taxon>
        <taxon>campanulids</taxon>
        <taxon>Asterales</taxon>
        <taxon>Asteraceae</taxon>
        <taxon>Asteroideae</taxon>
        <taxon>Anthemideae</taxon>
        <taxon>Anthemidinae</taxon>
        <taxon>Tanacetum</taxon>
    </lineage>
</organism>
<evidence type="ECO:0000256" key="1">
    <source>
        <dbReference type="SAM" id="MobiDB-lite"/>
    </source>
</evidence>
<comment type="caution">
    <text evidence="2">The sequence shown here is derived from an EMBL/GenBank/DDBJ whole genome shotgun (WGS) entry which is preliminary data.</text>
</comment>
<evidence type="ECO:0000313" key="2">
    <source>
        <dbReference type="EMBL" id="GJT03824.1"/>
    </source>
</evidence>